<evidence type="ECO:0000256" key="6">
    <source>
        <dbReference type="ARBA" id="ARBA00023306"/>
    </source>
</evidence>
<keyword evidence="4 7" id="KW-1133">Transmembrane helix</keyword>
<sequence>MAELKVHDYEFREPLESQPMEHSEPTTEKLPTDPQRPEVIRVPASPARRLKSISTLEKLIAAFVIISVLTLAILTINIRTNISQVEHDISLIQSDINEKTTQAEQLEQEKNELSKTERIQKIAEDNGLSIDDGNLRKVD</sequence>
<keyword evidence="3 7" id="KW-0812">Transmembrane</keyword>
<evidence type="ECO:0000313" key="11">
    <source>
        <dbReference type="EMBL" id="MDT2964168.1"/>
    </source>
</evidence>
<evidence type="ECO:0000313" key="15">
    <source>
        <dbReference type="Proteomes" id="UP000286288"/>
    </source>
</evidence>
<keyword evidence="1 7" id="KW-1003">Cell membrane</keyword>
<dbReference type="EMBL" id="QRMZ01000006">
    <property type="protein sequence ID" value="RHK07054.1"/>
    <property type="molecule type" value="Genomic_DNA"/>
</dbReference>
<dbReference type="RefSeq" id="WP_005228796.1">
    <property type="nucleotide sequence ID" value="NZ_BAAAXK010000041.1"/>
</dbReference>
<name>A0A1I1UV43_ENTCA</name>
<comment type="subcellular location">
    <subcellularLocation>
        <location evidence="7">Cell membrane</location>
        <topology evidence="7">Single-pass type II membrane protein</topology>
    </subcellularLocation>
    <text evidence="7">Localizes to the division septum where it forms a ring structure.</text>
</comment>
<evidence type="ECO:0000256" key="10">
    <source>
        <dbReference type="SAM" id="MobiDB-lite"/>
    </source>
</evidence>
<dbReference type="AlphaFoldDB" id="A0A1I1UV43"/>
<dbReference type="GO" id="GO:0005886">
    <property type="term" value="C:plasma membrane"/>
    <property type="evidence" value="ECO:0007669"/>
    <property type="project" value="UniProtKB-SubCell"/>
</dbReference>
<evidence type="ECO:0000256" key="9">
    <source>
        <dbReference type="SAM" id="Coils"/>
    </source>
</evidence>
<dbReference type="InterPro" id="IPR011922">
    <property type="entry name" value="Cell_div_FtsL"/>
</dbReference>
<evidence type="ECO:0000313" key="14">
    <source>
        <dbReference type="EMBL" id="RHK07054.1"/>
    </source>
</evidence>
<keyword evidence="9" id="KW-0175">Coiled coil</keyword>
<evidence type="ECO:0000256" key="7">
    <source>
        <dbReference type="HAMAP-Rule" id="MF_00910"/>
    </source>
</evidence>
<dbReference type="Proteomes" id="UP001253851">
    <property type="component" value="Unassembled WGS sequence"/>
</dbReference>
<feature type="coiled-coil region" evidence="9">
    <location>
        <begin position="89"/>
        <end position="126"/>
    </location>
</feature>
<protein>
    <recommendedName>
        <fullName evidence="7 8">Cell division protein FtsL</fullName>
    </recommendedName>
</protein>
<reference evidence="11 17" key="3">
    <citation type="submission" date="2023-03" db="EMBL/GenBank/DDBJ databases">
        <authorList>
            <person name="Shen W."/>
            <person name="Cai J."/>
        </authorList>
    </citation>
    <scope>NUCLEOTIDE SEQUENCE [LARGE SCALE GENOMIC DNA]</scope>
    <source>
        <strain evidence="12 17">B516</strain>
        <strain evidence="11">K72-2</strain>
    </source>
</reference>
<comment type="function">
    <text evidence="7">Essential cell division protein.</text>
</comment>
<reference evidence="14 15" key="1">
    <citation type="submission" date="2018-08" db="EMBL/GenBank/DDBJ databases">
        <title>A genome reference for cultivated species of the human gut microbiota.</title>
        <authorList>
            <person name="Zou Y."/>
            <person name="Xue W."/>
            <person name="Luo G."/>
        </authorList>
    </citation>
    <scope>NUCLEOTIDE SEQUENCE [LARGE SCALE GENOMIC DNA]</scope>
    <source>
        <strain evidence="14 15">AF48-16</strain>
    </source>
</reference>
<evidence type="ECO:0000313" key="17">
    <source>
        <dbReference type="Proteomes" id="UP001253851"/>
    </source>
</evidence>
<gene>
    <name evidence="7 14" type="primary">ftsL</name>
    <name evidence="14" type="ORF">DW084_06005</name>
    <name evidence="13" type="ORF">GFU50_13340</name>
    <name evidence="11" type="ORF">P7I32_06075</name>
    <name evidence="12" type="ORF">P7I34_04840</name>
</gene>
<dbReference type="EMBL" id="JARQDV010000002">
    <property type="protein sequence ID" value="MDT2964168.1"/>
    <property type="molecule type" value="Genomic_DNA"/>
</dbReference>
<evidence type="ECO:0000256" key="1">
    <source>
        <dbReference type="ARBA" id="ARBA00022475"/>
    </source>
</evidence>
<feature type="region of interest" description="Disordered" evidence="10">
    <location>
        <begin position="1"/>
        <end position="39"/>
    </location>
</feature>
<evidence type="ECO:0000313" key="16">
    <source>
        <dbReference type="Proteomes" id="UP000422837"/>
    </source>
</evidence>
<dbReference type="EMBL" id="JARQDZ010000002">
    <property type="protein sequence ID" value="MDT2981979.1"/>
    <property type="molecule type" value="Genomic_DNA"/>
</dbReference>
<dbReference type="OrthoDB" id="2199933at2"/>
<comment type="similarity">
    <text evidence="7">Belongs to the FtsL family.</text>
</comment>
<keyword evidence="2 7" id="KW-0132">Cell division</keyword>
<dbReference type="GO" id="GO:0032153">
    <property type="term" value="C:cell division site"/>
    <property type="evidence" value="ECO:0007669"/>
    <property type="project" value="UniProtKB-UniRule"/>
</dbReference>
<keyword evidence="5 7" id="KW-0472">Membrane</keyword>
<evidence type="ECO:0000256" key="2">
    <source>
        <dbReference type="ARBA" id="ARBA00022618"/>
    </source>
</evidence>
<dbReference type="Proteomes" id="UP000286288">
    <property type="component" value="Unassembled WGS sequence"/>
</dbReference>
<evidence type="ECO:0000256" key="3">
    <source>
        <dbReference type="ARBA" id="ARBA00022692"/>
    </source>
</evidence>
<dbReference type="GO" id="GO:0043093">
    <property type="term" value="P:FtsZ-dependent cytokinesis"/>
    <property type="evidence" value="ECO:0007669"/>
    <property type="project" value="UniProtKB-UniRule"/>
</dbReference>
<dbReference type="HAMAP" id="MF_00910">
    <property type="entry name" value="FtsL"/>
    <property type="match status" value="1"/>
</dbReference>
<dbReference type="Proteomes" id="UP000422837">
    <property type="component" value="Chromosome"/>
</dbReference>
<evidence type="ECO:0000256" key="5">
    <source>
        <dbReference type="ARBA" id="ARBA00023136"/>
    </source>
</evidence>
<feature type="transmembrane region" description="Helical" evidence="7">
    <location>
        <begin position="59"/>
        <end position="78"/>
    </location>
</feature>
<dbReference type="Proteomes" id="UP001268896">
    <property type="component" value="Unassembled WGS sequence"/>
</dbReference>
<evidence type="ECO:0000256" key="8">
    <source>
        <dbReference type="NCBIfam" id="TIGR02209"/>
    </source>
</evidence>
<proteinExistence type="inferred from homology"/>
<dbReference type="NCBIfam" id="TIGR02209">
    <property type="entry name" value="ftsL_broad"/>
    <property type="match status" value="1"/>
</dbReference>
<keyword evidence="6 7" id="KW-0131">Cell cycle</keyword>
<accession>A0A1I1UV43</accession>
<evidence type="ECO:0000313" key="13">
    <source>
        <dbReference type="EMBL" id="QGN30433.1"/>
    </source>
</evidence>
<evidence type="ECO:0000256" key="4">
    <source>
        <dbReference type="ARBA" id="ARBA00022989"/>
    </source>
</evidence>
<organism evidence="14 15">
    <name type="scientific">Enterococcus casseliflavus</name>
    <name type="common">Enterococcus flavescens</name>
    <dbReference type="NCBI Taxonomy" id="37734"/>
    <lineage>
        <taxon>Bacteria</taxon>
        <taxon>Bacillati</taxon>
        <taxon>Bacillota</taxon>
        <taxon>Bacilli</taxon>
        <taxon>Lactobacillales</taxon>
        <taxon>Enterococcaceae</taxon>
        <taxon>Enterococcus</taxon>
    </lineage>
</organism>
<dbReference type="EMBL" id="CP046123">
    <property type="protein sequence ID" value="QGN30433.1"/>
    <property type="molecule type" value="Genomic_DNA"/>
</dbReference>
<evidence type="ECO:0000313" key="12">
    <source>
        <dbReference type="EMBL" id="MDT2981979.1"/>
    </source>
</evidence>
<reference evidence="13 16" key="2">
    <citation type="submission" date="2019-11" db="EMBL/GenBank/DDBJ databases">
        <title>Detection and genome characteristic of a blood enterococcus casselifavus isolate from Zhengzhou,china.</title>
        <authorList>
            <person name="Wen P."/>
        </authorList>
    </citation>
    <scope>NUCLEOTIDE SEQUENCE [LARGE SCALE GENOMIC DNA]</scope>
    <source>
        <strain evidence="13 16">EC291</strain>
    </source>
</reference>
<dbReference type="GeneID" id="15142938"/>